<keyword evidence="2 3" id="KW-0378">Hydrolase</keyword>
<dbReference type="KEGG" id="lcy:LC20004_04595"/>
<evidence type="ECO:0000313" key="5">
    <source>
        <dbReference type="EMBL" id="ATO43224.1"/>
    </source>
</evidence>
<dbReference type="Proteomes" id="UP000223559">
    <property type="component" value="Chromosome"/>
</dbReference>
<protein>
    <submittedName>
        <fullName evidence="5">Acyl-CoA thioesterase</fullName>
    </submittedName>
</protein>
<dbReference type="GO" id="GO:0052816">
    <property type="term" value="F:long-chain fatty acyl-CoA hydrolase activity"/>
    <property type="evidence" value="ECO:0007669"/>
    <property type="project" value="TreeGrafter"/>
</dbReference>
<evidence type="ECO:0000256" key="3">
    <source>
        <dbReference type="PROSITE-ProRule" id="PRU01106"/>
    </source>
</evidence>
<reference evidence="5 6" key="1">
    <citation type="submission" date="2016-10" db="EMBL/GenBank/DDBJ databases">
        <title>The whole genome sequencing and assembly of L. cotyniformis subsp. torquens DSM 20004 strain.</title>
        <authorList>
            <person name="Park M.-K."/>
            <person name="Lee Y.-J."/>
            <person name="Yi H."/>
            <person name="Bahn Y.-S."/>
            <person name="Kim J.F."/>
            <person name="Lee D.-W."/>
        </authorList>
    </citation>
    <scope>NUCLEOTIDE SEQUENCE [LARGE SCALE GENOMIC DNA]</scope>
    <source>
        <strain evidence="5 6">DSM 20004</strain>
    </source>
</reference>
<dbReference type="PROSITE" id="PS51770">
    <property type="entry name" value="HOTDOG_ACOT"/>
    <property type="match status" value="1"/>
</dbReference>
<keyword evidence="6" id="KW-1185">Reference proteome</keyword>
<dbReference type="AlphaFoldDB" id="A0A2D1KM63"/>
<dbReference type="PANTHER" id="PTHR11049:SF24">
    <property type="entry name" value="CYTOSOLIC ACYL COENZYME A THIOESTER HYDROLASE"/>
    <property type="match status" value="1"/>
</dbReference>
<dbReference type="SUPFAM" id="SSF54637">
    <property type="entry name" value="Thioesterase/thiol ester dehydrase-isomerase"/>
    <property type="match status" value="1"/>
</dbReference>
<accession>A0A2D1KM63</accession>
<evidence type="ECO:0000256" key="1">
    <source>
        <dbReference type="ARBA" id="ARBA00010458"/>
    </source>
</evidence>
<dbReference type="InterPro" id="IPR006683">
    <property type="entry name" value="Thioestr_dom"/>
</dbReference>
<dbReference type="Gene3D" id="3.10.129.10">
    <property type="entry name" value="Hotdog Thioesterase"/>
    <property type="match status" value="1"/>
</dbReference>
<dbReference type="CDD" id="cd03442">
    <property type="entry name" value="BFIT_BACH"/>
    <property type="match status" value="1"/>
</dbReference>
<dbReference type="GO" id="GO:0009062">
    <property type="term" value="P:fatty acid catabolic process"/>
    <property type="evidence" value="ECO:0007669"/>
    <property type="project" value="TreeGrafter"/>
</dbReference>
<gene>
    <name evidence="5" type="ORF">LC20004_04595</name>
</gene>
<dbReference type="GeneID" id="65916585"/>
<dbReference type="RefSeq" id="WP_010011876.1">
    <property type="nucleotide sequence ID" value="NZ_AEOS01000111.1"/>
</dbReference>
<dbReference type="InterPro" id="IPR029069">
    <property type="entry name" value="HotDog_dom_sf"/>
</dbReference>
<dbReference type="PANTHER" id="PTHR11049">
    <property type="entry name" value="ACYL COENZYME A THIOESTER HYDROLASE"/>
    <property type="match status" value="1"/>
</dbReference>
<dbReference type="InterPro" id="IPR033120">
    <property type="entry name" value="HOTDOG_ACOT"/>
</dbReference>
<proteinExistence type="inferred from homology"/>
<feature type="domain" description="HotDog ACOT-type" evidence="4">
    <location>
        <begin position="7"/>
        <end position="114"/>
    </location>
</feature>
<dbReference type="OrthoDB" id="9791628at2"/>
<sequence length="155" mass="17456">MSTKSCQSSLVTHQHRVRYQDLNSHQTLHGGQLLHFVDDQVAESARRFGHHRVVTGSVDRFDFILPLQYGEQFTISSFVSGGTQRSLEVYAYVLNAQHELAAEAFLSLISMVQQPDWPQVRPESQLEQVVCAGYAQRYAANLAQRQAIAARQALL</sequence>
<evidence type="ECO:0000313" key="6">
    <source>
        <dbReference type="Proteomes" id="UP000223559"/>
    </source>
</evidence>
<dbReference type="EMBL" id="CP017697">
    <property type="protein sequence ID" value="ATO43224.1"/>
    <property type="molecule type" value="Genomic_DNA"/>
</dbReference>
<dbReference type="GO" id="GO:0005829">
    <property type="term" value="C:cytosol"/>
    <property type="evidence" value="ECO:0007669"/>
    <property type="project" value="TreeGrafter"/>
</dbReference>
<dbReference type="GO" id="GO:0006637">
    <property type="term" value="P:acyl-CoA metabolic process"/>
    <property type="evidence" value="ECO:0007669"/>
    <property type="project" value="TreeGrafter"/>
</dbReference>
<organism evidence="5 6">
    <name type="scientific">Loigolactobacillus coryniformis subsp. torquens DSM 20004 = KCTC 3535</name>
    <dbReference type="NCBI Taxonomy" id="1423822"/>
    <lineage>
        <taxon>Bacteria</taxon>
        <taxon>Bacillati</taxon>
        <taxon>Bacillota</taxon>
        <taxon>Bacilli</taxon>
        <taxon>Lactobacillales</taxon>
        <taxon>Lactobacillaceae</taxon>
        <taxon>Loigolactobacillus</taxon>
    </lineage>
</organism>
<dbReference type="InterPro" id="IPR040170">
    <property type="entry name" value="Cytosol_ACT"/>
</dbReference>
<evidence type="ECO:0000259" key="4">
    <source>
        <dbReference type="PROSITE" id="PS51770"/>
    </source>
</evidence>
<dbReference type="Pfam" id="PF03061">
    <property type="entry name" value="4HBT"/>
    <property type="match status" value="1"/>
</dbReference>
<name>A0A2D1KM63_9LACO</name>
<evidence type="ECO:0000256" key="2">
    <source>
        <dbReference type="ARBA" id="ARBA00022801"/>
    </source>
</evidence>
<comment type="similarity">
    <text evidence="1">Belongs to the acyl coenzyme A hydrolase family.</text>
</comment>